<reference evidence="1" key="1">
    <citation type="submission" date="2022-07" db="EMBL/GenBank/DDBJ databases">
        <title>Complete Genome Sequence of the Radioresistant Bacterium Deinococcus aetherius ST0316, Isolated from the Air Dust collected in Lower Stratosphere above Japan.</title>
        <authorList>
            <person name="Satoh K."/>
            <person name="Hagiwara K."/>
            <person name="Katsumata K."/>
            <person name="Kubo A."/>
            <person name="Yokobori S."/>
            <person name="Yamagishi A."/>
            <person name="Oono Y."/>
            <person name="Narumi I."/>
        </authorList>
    </citation>
    <scope>NUCLEOTIDE SEQUENCE</scope>
    <source>
        <strain evidence="1">ST0316</strain>
    </source>
</reference>
<dbReference type="Proteomes" id="UP001064971">
    <property type="component" value="Chromosome"/>
</dbReference>
<keyword evidence="2" id="KW-1185">Reference proteome</keyword>
<protein>
    <submittedName>
        <fullName evidence="1">Uncharacterized protein</fullName>
    </submittedName>
</protein>
<evidence type="ECO:0000313" key="1">
    <source>
        <dbReference type="EMBL" id="BDP40615.1"/>
    </source>
</evidence>
<organism evidence="1 2">
    <name type="scientific">Deinococcus aetherius</name>
    <dbReference type="NCBI Taxonomy" id="200252"/>
    <lineage>
        <taxon>Bacteria</taxon>
        <taxon>Thermotogati</taxon>
        <taxon>Deinococcota</taxon>
        <taxon>Deinococci</taxon>
        <taxon>Deinococcales</taxon>
        <taxon>Deinococcaceae</taxon>
        <taxon>Deinococcus</taxon>
    </lineage>
</organism>
<dbReference type="EMBL" id="AP026560">
    <property type="protein sequence ID" value="BDP40615.1"/>
    <property type="molecule type" value="Genomic_DNA"/>
</dbReference>
<evidence type="ECO:0000313" key="2">
    <source>
        <dbReference type="Proteomes" id="UP001064971"/>
    </source>
</evidence>
<gene>
    <name evidence="1" type="ORF">DAETH_05840</name>
</gene>
<name>A0ABN6RB82_9DEIO</name>
<dbReference type="RefSeq" id="WP_264776447.1">
    <property type="nucleotide sequence ID" value="NZ_AP026560.1"/>
</dbReference>
<accession>A0ABN6RB82</accession>
<sequence>MSDEELCILRSGPGARVVRVSELAPEPGIESDNSQPPAEPFVNAMSAFKEMPRDEEFKLDRIQDTPPDPDL</sequence>
<proteinExistence type="predicted"/>